<evidence type="ECO:0000256" key="1">
    <source>
        <dbReference type="ARBA" id="ARBA00022898"/>
    </source>
</evidence>
<dbReference type="GO" id="GO:0030170">
    <property type="term" value="F:pyridoxal phosphate binding"/>
    <property type="evidence" value="ECO:0007669"/>
    <property type="project" value="InterPro"/>
</dbReference>
<dbReference type="CDD" id="cd06822">
    <property type="entry name" value="PLPDE_III_YBL036c_euk"/>
    <property type="match status" value="1"/>
</dbReference>
<dbReference type="PANTHER" id="PTHR10146:SF14">
    <property type="entry name" value="PYRIDOXAL PHOSPHATE HOMEOSTASIS PROTEIN"/>
    <property type="match status" value="1"/>
</dbReference>
<reference evidence="4" key="1">
    <citation type="submission" date="2019-01" db="EMBL/GenBank/DDBJ databases">
        <title>Draft genome sequences of three monokaryotic isolates of the white-rot basidiomycete fungus Dichomitus squalens.</title>
        <authorList>
            <consortium name="DOE Joint Genome Institute"/>
            <person name="Lopez S.C."/>
            <person name="Andreopoulos B."/>
            <person name="Pangilinan J."/>
            <person name="Lipzen A."/>
            <person name="Riley R."/>
            <person name="Ahrendt S."/>
            <person name="Ng V."/>
            <person name="Barry K."/>
            <person name="Daum C."/>
            <person name="Grigoriev I.V."/>
            <person name="Hilden K.S."/>
            <person name="Makela M.R."/>
            <person name="de Vries R.P."/>
        </authorList>
    </citation>
    <scope>NUCLEOTIDE SEQUENCE [LARGE SCALE GENOMIC DNA]</scope>
    <source>
        <strain evidence="4">OM18370.1</strain>
    </source>
</reference>
<organism evidence="4">
    <name type="scientific">Dichomitus squalens</name>
    <dbReference type="NCBI Taxonomy" id="114155"/>
    <lineage>
        <taxon>Eukaryota</taxon>
        <taxon>Fungi</taxon>
        <taxon>Dikarya</taxon>
        <taxon>Basidiomycota</taxon>
        <taxon>Agaricomycotina</taxon>
        <taxon>Agaricomycetes</taxon>
        <taxon>Polyporales</taxon>
        <taxon>Polyporaceae</taxon>
        <taxon>Dichomitus</taxon>
    </lineage>
</organism>
<dbReference type="NCBIfam" id="TIGR00044">
    <property type="entry name" value="YggS family pyridoxal phosphate-dependent enzyme"/>
    <property type="match status" value="1"/>
</dbReference>
<dbReference type="InterPro" id="IPR011078">
    <property type="entry name" value="PyrdxlP_homeostasis"/>
</dbReference>
<dbReference type="InterPro" id="IPR001608">
    <property type="entry name" value="Ala_racemase_N"/>
</dbReference>
<gene>
    <name evidence="4" type="ORF">BD311DRAFT_684647</name>
</gene>
<feature type="domain" description="Alanine racemase N-terminal" evidence="3">
    <location>
        <begin position="50"/>
        <end position="290"/>
    </location>
</feature>
<dbReference type="OrthoDB" id="10264196at2759"/>
<feature type="non-terminal residue" evidence="4">
    <location>
        <position position="293"/>
    </location>
</feature>
<dbReference type="InterPro" id="IPR029066">
    <property type="entry name" value="PLP-binding_barrel"/>
</dbReference>
<dbReference type="PROSITE" id="PS01211">
    <property type="entry name" value="UPF0001"/>
    <property type="match status" value="1"/>
</dbReference>
<dbReference type="Pfam" id="PF01168">
    <property type="entry name" value="Ala_racemase_N"/>
    <property type="match status" value="1"/>
</dbReference>
<dbReference type="Proteomes" id="UP000292957">
    <property type="component" value="Unassembled WGS sequence"/>
</dbReference>
<dbReference type="FunFam" id="3.20.20.10:FF:000007">
    <property type="entry name" value="Pyridoxal phosphate homeostasis protein"/>
    <property type="match status" value="1"/>
</dbReference>
<protein>
    <recommendedName>
        <fullName evidence="3">Alanine racemase N-terminal domain-containing protein</fullName>
    </recommendedName>
</protein>
<dbReference type="EMBL" id="ML143391">
    <property type="protein sequence ID" value="TBU33349.1"/>
    <property type="molecule type" value="Genomic_DNA"/>
</dbReference>
<evidence type="ECO:0000313" key="4">
    <source>
        <dbReference type="EMBL" id="TBU33349.1"/>
    </source>
</evidence>
<dbReference type="SUPFAM" id="SSF51419">
    <property type="entry name" value="PLP-binding barrel"/>
    <property type="match status" value="1"/>
</dbReference>
<evidence type="ECO:0000256" key="2">
    <source>
        <dbReference type="RuleBase" id="RU004514"/>
    </source>
</evidence>
<keyword evidence="1" id="KW-0663">Pyridoxal phosphate</keyword>
<dbReference type="AlphaFoldDB" id="A0A4Q9MZ04"/>
<dbReference type="HAMAP" id="MF_02087">
    <property type="entry name" value="PLP_homeostasis"/>
    <property type="match status" value="1"/>
</dbReference>
<dbReference type="Gene3D" id="3.20.20.10">
    <property type="entry name" value="Alanine racemase"/>
    <property type="match status" value="1"/>
</dbReference>
<accession>A0A4Q9MZ04</accession>
<proteinExistence type="inferred from homology"/>
<sequence>MPLFPVHHLYRRLSAAVPTMPPVKATPERAAELREALAEIRQRVQAASLRNTSQVANHSPVLVAVSKYKPASDVLAAYEHGQRDFGENYVQELTDKAPQLPQDIRWHFIGTLQSNKAKILASIPNLYAIQTLTSTKAATALNKALPEDRPSPLNVLLQVNTSGEDQKSGVPPLTSNVAESEVDSSELFQLAKHILTECPRLRLQGLMTIGSLSESLTKEKENEDFARLVSTRDFLEGALARAGFPRESGQWGDEGNQLLLSMGMSSDFEAALAAGSNIVRVGTGIFGARPKKE</sequence>
<dbReference type="PANTHER" id="PTHR10146">
    <property type="entry name" value="PROLINE SYNTHETASE CO-TRANSCRIBED BACTERIAL HOMOLOG PROTEIN"/>
    <property type="match status" value="1"/>
</dbReference>
<comment type="similarity">
    <text evidence="2">Belongs to the pyridoxal phosphate-binding protein YggS/PROSC family.</text>
</comment>
<evidence type="ECO:0000259" key="3">
    <source>
        <dbReference type="Pfam" id="PF01168"/>
    </source>
</evidence>
<name>A0A4Q9MZ04_9APHY</name>